<dbReference type="RefSeq" id="XP_013330501.1">
    <property type="nucleotide sequence ID" value="XM_013475047.1"/>
</dbReference>
<protein>
    <recommendedName>
        <fullName evidence="3">BTB domain-containing protein</fullName>
    </recommendedName>
</protein>
<dbReference type="GeneID" id="25314424"/>
<evidence type="ECO:0000313" key="2">
    <source>
        <dbReference type="Proteomes" id="UP000053958"/>
    </source>
</evidence>
<dbReference type="OrthoDB" id="9997739at2759"/>
<dbReference type="AlphaFoldDB" id="A0A0F4Z058"/>
<dbReference type="PANTHER" id="PTHR47843:SF2">
    <property type="entry name" value="BTB DOMAIN-CONTAINING PROTEIN"/>
    <property type="match status" value="1"/>
</dbReference>
<comment type="caution">
    <text evidence="1">The sequence shown here is derived from an EMBL/GenBank/DDBJ whole genome shotgun (WGS) entry which is preliminary data.</text>
</comment>
<keyword evidence="2" id="KW-1185">Reference proteome</keyword>
<reference evidence="1 2" key="1">
    <citation type="submission" date="2015-04" db="EMBL/GenBank/DDBJ databases">
        <authorList>
            <person name="Heijne W.H."/>
            <person name="Fedorova N.D."/>
            <person name="Nierman W.C."/>
            <person name="Vollebregt A.W."/>
            <person name="Zhao Z."/>
            <person name="Wu L."/>
            <person name="Kumar M."/>
            <person name="Stam H."/>
            <person name="van den Berg M.A."/>
            <person name="Pel H.J."/>
        </authorList>
    </citation>
    <scope>NUCLEOTIDE SEQUENCE [LARGE SCALE GENOMIC DNA]</scope>
    <source>
        <strain evidence="1 2">CBS 393.64</strain>
    </source>
</reference>
<accession>A0A0F4Z058</accession>
<evidence type="ECO:0000313" key="1">
    <source>
        <dbReference type="EMBL" id="KKA23889.1"/>
    </source>
</evidence>
<dbReference type="EMBL" id="LASV01000083">
    <property type="protein sequence ID" value="KKA23889.1"/>
    <property type="molecule type" value="Genomic_DNA"/>
</dbReference>
<dbReference type="STRING" id="1408163.A0A0F4Z058"/>
<gene>
    <name evidence="1" type="ORF">T310_2073</name>
</gene>
<dbReference type="Proteomes" id="UP000053958">
    <property type="component" value="Unassembled WGS sequence"/>
</dbReference>
<name>A0A0F4Z058_RASE3</name>
<organism evidence="1 2">
    <name type="scientific">Rasamsonia emersonii (strain ATCC 16479 / CBS 393.64 / IMI 116815)</name>
    <dbReference type="NCBI Taxonomy" id="1408163"/>
    <lineage>
        <taxon>Eukaryota</taxon>
        <taxon>Fungi</taxon>
        <taxon>Dikarya</taxon>
        <taxon>Ascomycota</taxon>
        <taxon>Pezizomycotina</taxon>
        <taxon>Eurotiomycetes</taxon>
        <taxon>Eurotiomycetidae</taxon>
        <taxon>Eurotiales</taxon>
        <taxon>Trichocomaceae</taxon>
        <taxon>Rasamsonia</taxon>
    </lineage>
</organism>
<dbReference type="Gene3D" id="3.30.710.10">
    <property type="entry name" value="Potassium Channel Kv1.1, Chain A"/>
    <property type="match status" value="1"/>
</dbReference>
<dbReference type="InterPro" id="IPR011333">
    <property type="entry name" value="SKP1/BTB/POZ_sf"/>
</dbReference>
<dbReference type="PANTHER" id="PTHR47843">
    <property type="entry name" value="BTB DOMAIN-CONTAINING PROTEIN-RELATED"/>
    <property type="match status" value="1"/>
</dbReference>
<proteinExistence type="predicted"/>
<evidence type="ECO:0008006" key="3">
    <source>
        <dbReference type="Google" id="ProtNLM"/>
    </source>
</evidence>
<sequence>MSHYRDYKRGLAKELSEPLDNMMNNGHMRESRTGTAVLDDIEVDVFVAFCEFAYKGSYTTPDIVVPETESPGEPLKPLKNGDAQNDAGDAHTHVHSHGVVAEPVSSPPPDIIEVENEVFDSWVTGHRGGKKKKKKTSSFVEWNEVPQPEPERVTERLWKSFKAQKVVEPSTPAPPDRSPVLTFHAKVYDFATRYLIQPLQDLSLSYLYHDMCQFPVTEENLWDIFDLVQYTYDHTNRDDPSGSLLRGLVAHYIASKADVLVHDDRMALISGEAGQDLVRLLVE</sequence>